<comment type="subcellular location">
    <subcellularLocation>
        <location evidence="2">Membrane</location>
        <topology evidence="2">Multi-pass membrane protein</topology>
    </subcellularLocation>
</comment>
<evidence type="ECO:0000256" key="14">
    <source>
        <dbReference type="ARBA" id="ARBA00023264"/>
    </source>
</evidence>
<dbReference type="EC" id="2.7.8.5" evidence="5"/>
<evidence type="ECO:0000256" key="17">
    <source>
        <dbReference type="RuleBase" id="RU003750"/>
    </source>
</evidence>
<evidence type="ECO:0000256" key="5">
    <source>
        <dbReference type="ARBA" id="ARBA00013170"/>
    </source>
</evidence>
<keyword evidence="12 18" id="KW-0472">Membrane</keyword>
<dbReference type="PANTHER" id="PTHR14269:SF62">
    <property type="entry name" value="CDP-DIACYLGLYCEROL--GLYCEROL-3-PHOSPHATE 3-PHOSPHATIDYLTRANSFERASE 1, CHLOROPLASTIC"/>
    <property type="match status" value="1"/>
</dbReference>
<dbReference type="UniPathway" id="UPA00084">
    <property type="reaction ID" value="UER00503"/>
</dbReference>
<evidence type="ECO:0000256" key="7">
    <source>
        <dbReference type="ARBA" id="ARBA00022516"/>
    </source>
</evidence>
<evidence type="ECO:0000256" key="1">
    <source>
        <dbReference type="ARBA" id="ARBA00003973"/>
    </source>
</evidence>
<dbReference type="GO" id="GO:0016020">
    <property type="term" value="C:membrane"/>
    <property type="evidence" value="ECO:0007669"/>
    <property type="project" value="UniProtKB-SubCell"/>
</dbReference>
<evidence type="ECO:0000256" key="16">
    <source>
        <dbReference type="ARBA" id="ARBA00048586"/>
    </source>
</evidence>
<dbReference type="PIRSF" id="PIRSF000847">
    <property type="entry name" value="Phos_ph_gly_syn"/>
    <property type="match status" value="1"/>
</dbReference>
<dbReference type="AlphaFoldDB" id="A0A1G9V852"/>
<evidence type="ECO:0000256" key="15">
    <source>
        <dbReference type="ARBA" id="ARBA00033018"/>
    </source>
</evidence>
<dbReference type="EMBL" id="FNID01000003">
    <property type="protein sequence ID" value="SDM68273.1"/>
    <property type="molecule type" value="Genomic_DNA"/>
</dbReference>
<evidence type="ECO:0000256" key="11">
    <source>
        <dbReference type="ARBA" id="ARBA00023098"/>
    </source>
</evidence>
<accession>A0A1G9V852</accession>
<evidence type="ECO:0000256" key="10">
    <source>
        <dbReference type="ARBA" id="ARBA00022989"/>
    </source>
</evidence>
<feature type="transmembrane region" description="Helical" evidence="18">
    <location>
        <begin position="157"/>
        <end position="181"/>
    </location>
</feature>
<dbReference type="PROSITE" id="PS00379">
    <property type="entry name" value="CDP_ALCOHOL_P_TRANSF"/>
    <property type="match status" value="1"/>
</dbReference>
<dbReference type="GO" id="GO:0008444">
    <property type="term" value="F:CDP-diacylglycerol-glycerol-3-phosphate 3-phosphatidyltransferase activity"/>
    <property type="evidence" value="ECO:0007669"/>
    <property type="project" value="UniProtKB-EC"/>
</dbReference>
<comment type="catalytic activity">
    <reaction evidence="16">
        <text>a CDP-1,2-diacyl-sn-glycerol + sn-glycerol 3-phosphate = a 1,2-diacyl-sn-glycero-3-phospho-(1'-sn-glycero-3'-phosphate) + CMP + H(+)</text>
        <dbReference type="Rhea" id="RHEA:12593"/>
        <dbReference type="ChEBI" id="CHEBI:15378"/>
        <dbReference type="ChEBI" id="CHEBI:57597"/>
        <dbReference type="ChEBI" id="CHEBI:58332"/>
        <dbReference type="ChEBI" id="CHEBI:60110"/>
        <dbReference type="ChEBI" id="CHEBI:60377"/>
        <dbReference type="EC" id="2.7.8.5"/>
    </reaction>
</comment>
<dbReference type="GO" id="GO:0006655">
    <property type="term" value="P:phosphatidylglycerol biosynthetic process"/>
    <property type="evidence" value="ECO:0007669"/>
    <property type="project" value="UniProtKB-UniPathway"/>
</dbReference>
<keyword evidence="7" id="KW-0444">Lipid biosynthesis</keyword>
<keyword evidence="13" id="KW-0594">Phospholipid biosynthesis</keyword>
<keyword evidence="14" id="KW-1208">Phospholipid metabolism</keyword>
<reference evidence="19 20" key="1">
    <citation type="submission" date="2016-10" db="EMBL/GenBank/DDBJ databases">
        <authorList>
            <person name="de Groot N.N."/>
        </authorList>
    </citation>
    <scope>NUCLEOTIDE SEQUENCE [LARGE SCALE GENOMIC DNA]</scope>
    <source>
        <strain evidence="19 20">CGMCC 1.5012</strain>
    </source>
</reference>
<comment type="pathway">
    <text evidence="3">Phospholipid metabolism; phosphatidylglycerol biosynthesis; phosphatidylglycerol from CDP-diacylglycerol: step 1/2.</text>
</comment>
<dbReference type="Pfam" id="PF01066">
    <property type="entry name" value="CDP-OH_P_transf"/>
    <property type="match status" value="1"/>
</dbReference>
<evidence type="ECO:0000256" key="2">
    <source>
        <dbReference type="ARBA" id="ARBA00004141"/>
    </source>
</evidence>
<evidence type="ECO:0000256" key="4">
    <source>
        <dbReference type="ARBA" id="ARBA00010441"/>
    </source>
</evidence>
<keyword evidence="20" id="KW-1185">Reference proteome</keyword>
<feature type="transmembrane region" description="Helical" evidence="18">
    <location>
        <begin position="129"/>
        <end position="151"/>
    </location>
</feature>
<evidence type="ECO:0000256" key="8">
    <source>
        <dbReference type="ARBA" id="ARBA00022679"/>
    </source>
</evidence>
<evidence type="ECO:0000256" key="6">
    <source>
        <dbReference type="ARBA" id="ARBA00014944"/>
    </source>
</evidence>
<keyword evidence="9 18" id="KW-0812">Transmembrane</keyword>
<proteinExistence type="inferred from homology"/>
<comment type="function">
    <text evidence="1">This protein catalyzes the committed step to the synthesis of the acidic phospholipids.</text>
</comment>
<keyword evidence="11" id="KW-0443">Lipid metabolism</keyword>
<evidence type="ECO:0000256" key="3">
    <source>
        <dbReference type="ARBA" id="ARBA00005042"/>
    </source>
</evidence>
<dbReference type="STRING" id="258515.SAMN05192585_10384"/>
<evidence type="ECO:0000256" key="9">
    <source>
        <dbReference type="ARBA" id="ARBA00022692"/>
    </source>
</evidence>
<dbReference type="PANTHER" id="PTHR14269">
    <property type="entry name" value="CDP-DIACYLGLYCEROL--GLYCEROL-3-PHOSPHATE 3-PHOSPHATIDYLTRANSFERASE-RELATED"/>
    <property type="match status" value="1"/>
</dbReference>
<feature type="transmembrane region" description="Helical" evidence="18">
    <location>
        <begin position="39"/>
        <end position="60"/>
    </location>
</feature>
<keyword evidence="10 18" id="KW-1133">Transmembrane helix</keyword>
<comment type="similarity">
    <text evidence="4 17">Belongs to the CDP-alcohol phosphatidyltransferase class-I family.</text>
</comment>
<feature type="transmembrane region" description="Helical" evidence="18">
    <location>
        <begin position="14"/>
        <end position="32"/>
    </location>
</feature>
<dbReference type="Gene3D" id="1.20.120.1760">
    <property type="match status" value="1"/>
</dbReference>
<evidence type="ECO:0000313" key="20">
    <source>
        <dbReference type="Proteomes" id="UP000199182"/>
    </source>
</evidence>
<dbReference type="RefSeq" id="WP_092637831.1">
    <property type="nucleotide sequence ID" value="NZ_FNID01000003.1"/>
</dbReference>
<gene>
    <name evidence="19" type="ORF">SAMN05192585_10384</name>
</gene>
<keyword evidence="8 17" id="KW-0808">Transferase</keyword>
<dbReference type="InterPro" id="IPR043130">
    <property type="entry name" value="CDP-OH_PTrfase_TM_dom"/>
</dbReference>
<dbReference type="InterPro" id="IPR048254">
    <property type="entry name" value="CDP_ALCOHOL_P_TRANSF_CS"/>
</dbReference>
<dbReference type="InterPro" id="IPR050324">
    <property type="entry name" value="CDP-alcohol_PTase-I"/>
</dbReference>
<evidence type="ECO:0000256" key="13">
    <source>
        <dbReference type="ARBA" id="ARBA00023209"/>
    </source>
</evidence>
<feature type="transmembrane region" description="Helical" evidence="18">
    <location>
        <begin position="96"/>
        <end position="117"/>
    </location>
</feature>
<sequence length="206" mass="22332">MKGNKRDALSIPNILSYIRILLVPVFAVMYLTAHTTWEYLLAALILLLSGLTDLCDGYIARHFDMITNLGKVLDPAADKLTQATVAVCLAIRIEGMALLLTIFIAKEVIMAGASIFLMSRGGKINGSQWFGKLATAVFYSVMVLIVAIPGIDPAVRVGMIALSAALMIFALISYVPTFFMINKEIKAGRSAPNTAEDTEEKNCKDA</sequence>
<dbReference type="Proteomes" id="UP000199182">
    <property type="component" value="Unassembled WGS sequence"/>
</dbReference>
<protein>
    <recommendedName>
        <fullName evidence="6">CDP-diacylglycerol--glycerol-3-phosphate 3-phosphatidyltransferase</fullName>
        <ecNumber evidence="5">2.7.8.5</ecNumber>
    </recommendedName>
    <alternativeName>
        <fullName evidence="15">Phosphatidylglycerophosphate synthase</fullName>
    </alternativeName>
</protein>
<evidence type="ECO:0000256" key="18">
    <source>
        <dbReference type="SAM" id="Phobius"/>
    </source>
</evidence>
<dbReference type="OrthoDB" id="9796672at2"/>
<organism evidence="19 20">
    <name type="scientific">Acetanaerobacterium elongatum</name>
    <dbReference type="NCBI Taxonomy" id="258515"/>
    <lineage>
        <taxon>Bacteria</taxon>
        <taxon>Bacillati</taxon>
        <taxon>Bacillota</taxon>
        <taxon>Clostridia</taxon>
        <taxon>Eubacteriales</taxon>
        <taxon>Oscillospiraceae</taxon>
        <taxon>Acetanaerobacterium</taxon>
    </lineage>
</organism>
<evidence type="ECO:0000313" key="19">
    <source>
        <dbReference type="EMBL" id="SDM68273.1"/>
    </source>
</evidence>
<evidence type="ECO:0000256" key="12">
    <source>
        <dbReference type="ARBA" id="ARBA00023136"/>
    </source>
</evidence>
<name>A0A1G9V852_9FIRM</name>
<dbReference type="InterPro" id="IPR000462">
    <property type="entry name" value="CDP-OH_P_trans"/>
</dbReference>
<dbReference type="InterPro" id="IPR004570">
    <property type="entry name" value="Phosphatidylglycerol_P_synth"/>
</dbReference>